<dbReference type="OrthoDB" id="1931376at2759"/>
<evidence type="ECO:0000256" key="1">
    <source>
        <dbReference type="SAM" id="MobiDB-lite"/>
    </source>
</evidence>
<dbReference type="EMBL" id="VEPZ02001642">
    <property type="protein sequence ID" value="KAE8664661.1"/>
    <property type="molecule type" value="Genomic_DNA"/>
</dbReference>
<keyword evidence="3" id="KW-1185">Reference proteome</keyword>
<organism evidence="2 3">
    <name type="scientific">Hibiscus syriacus</name>
    <name type="common">Rose of Sharon</name>
    <dbReference type="NCBI Taxonomy" id="106335"/>
    <lineage>
        <taxon>Eukaryota</taxon>
        <taxon>Viridiplantae</taxon>
        <taxon>Streptophyta</taxon>
        <taxon>Embryophyta</taxon>
        <taxon>Tracheophyta</taxon>
        <taxon>Spermatophyta</taxon>
        <taxon>Magnoliopsida</taxon>
        <taxon>eudicotyledons</taxon>
        <taxon>Gunneridae</taxon>
        <taxon>Pentapetalae</taxon>
        <taxon>rosids</taxon>
        <taxon>malvids</taxon>
        <taxon>Malvales</taxon>
        <taxon>Malvaceae</taxon>
        <taxon>Malvoideae</taxon>
        <taxon>Hibiscus</taxon>
    </lineage>
</organism>
<proteinExistence type="predicted"/>
<dbReference type="Proteomes" id="UP000436088">
    <property type="component" value="Unassembled WGS sequence"/>
</dbReference>
<dbReference type="AlphaFoldDB" id="A0A6A2WUJ4"/>
<comment type="caution">
    <text evidence="2">The sequence shown here is derived from an EMBL/GenBank/DDBJ whole genome shotgun (WGS) entry which is preliminary data.</text>
</comment>
<sequence length="102" mass="11551">MGACASKPKVLKDEASAAGLKPEPAKEKSLWPAAEEEVEENMANEDEEIRPHSLRYLLDNEDRNEETKKEEAIIEGEKKEDKTMAVDEKKEEEAKVVVEHVM</sequence>
<feature type="compositionally biased region" description="Acidic residues" evidence="1">
    <location>
        <begin position="34"/>
        <end position="48"/>
    </location>
</feature>
<accession>A0A6A2WUJ4</accession>
<evidence type="ECO:0000313" key="3">
    <source>
        <dbReference type="Proteomes" id="UP000436088"/>
    </source>
</evidence>
<evidence type="ECO:0000313" key="2">
    <source>
        <dbReference type="EMBL" id="KAE8664661.1"/>
    </source>
</evidence>
<name>A0A6A2WUJ4_HIBSY</name>
<reference evidence="2" key="1">
    <citation type="submission" date="2019-09" db="EMBL/GenBank/DDBJ databases">
        <title>Draft genome information of white flower Hibiscus syriacus.</title>
        <authorList>
            <person name="Kim Y.-M."/>
        </authorList>
    </citation>
    <scope>NUCLEOTIDE SEQUENCE [LARGE SCALE GENOMIC DNA]</scope>
    <source>
        <strain evidence="2">YM2019G1</strain>
    </source>
</reference>
<gene>
    <name evidence="2" type="ORF">F3Y22_tig00112740pilonHSYRG00038</name>
</gene>
<feature type="region of interest" description="Disordered" evidence="1">
    <location>
        <begin position="1"/>
        <end position="50"/>
    </location>
</feature>
<protein>
    <submittedName>
        <fullName evidence="2">Uncharacterized protein</fullName>
    </submittedName>
</protein>